<accession>A0A7K3M0J3</accession>
<dbReference type="Proteomes" id="UP000460435">
    <property type="component" value="Unassembled WGS sequence"/>
</dbReference>
<comment type="caution">
    <text evidence="3">The sequence shown here is derived from an EMBL/GenBank/DDBJ whole genome shotgun (WGS) entry which is preliminary data.</text>
</comment>
<keyword evidence="4" id="KW-1185">Reference proteome</keyword>
<name>A0A7K3M0J3_9ACTN</name>
<keyword evidence="2" id="KW-1133">Transmembrane helix</keyword>
<evidence type="ECO:0000313" key="4">
    <source>
        <dbReference type="Proteomes" id="UP000460435"/>
    </source>
</evidence>
<reference evidence="3 4" key="1">
    <citation type="submission" date="2019-11" db="EMBL/GenBank/DDBJ databases">
        <authorList>
            <person name="Li X.-J."/>
            <person name="Feng X.-M."/>
        </authorList>
    </citation>
    <scope>NUCLEOTIDE SEQUENCE [LARGE SCALE GENOMIC DNA]</scope>
    <source>
        <strain evidence="3 4">XMNu-373</strain>
    </source>
</reference>
<dbReference type="EMBL" id="WLZY01000002">
    <property type="protein sequence ID" value="NDL56794.1"/>
    <property type="molecule type" value="Genomic_DNA"/>
</dbReference>
<protein>
    <recommendedName>
        <fullName evidence="5">LPXTG cell wall anchor domain-containing protein</fullName>
    </recommendedName>
</protein>
<evidence type="ECO:0008006" key="5">
    <source>
        <dbReference type="Google" id="ProtNLM"/>
    </source>
</evidence>
<sequence>MENSADVGGTMRGAGRVGAIVAALVALLVLPVQQAAGLGCADAGAVDITDAVHGTLSADSKTLSVSVTDSSYVLAAVGVRGGGQWKLYVGGPYSGMSAPPNRGGQAPAISDWFACGLRADEPTPTPSPTRTPRIPTPTNTAQPTDTPTTTPTATDDPTEQPDSTRTPELTGTPEPTGEPSDPPGTDRSPEPSVPPDATQTQVPVPTTIPLAGPPSAIGTSTNSVLIVLGAGGMTAGGIALFMWRRHRHA</sequence>
<dbReference type="AlphaFoldDB" id="A0A7K3M0J3"/>
<feature type="compositionally biased region" description="Low complexity" evidence="1">
    <location>
        <begin position="130"/>
        <end position="185"/>
    </location>
</feature>
<dbReference type="RefSeq" id="WP_162449501.1">
    <property type="nucleotide sequence ID" value="NZ_WLZY01000002.1"/>
</dbReference>
<feature type="compositionally biased region" description="Low complexity" evidence="1">
    <location>
        <begin position="198"/>
        <end position="207"/>
    </location>
</feature>
<keyword evidence="2" id="KW-0472">Membrane</keyword>
<feature type="region of interest" description="Disordered" evidence="1">
    <location>
        <begin position="117"/>
        <end position="216"/>
    </location>
</feature>
<gene>
    <name evidence="3" type="ORF">F7O44_06885</name>
</gene>
<evidence type="ECO:0000256" key="2">
    <source>
        <dbReference type="SAM" id="Phobius"/>
    </source>
</evidence>
<evidence type="ECO:0000313" key="3">
    <source>
        <dbReference type="EMBL" id="NDL56794.1"/>
    </source>
</evidence>
<organism evidence="3 4">
    <name type="scientific">Phytoactinopolyspora mesophila</name>
    <dbReference type="NCBI Taxonomy" id="2650750"/>
    <lineage>
        <taxon>Bacteria</taxon>
        <taxon>Bacillati</taxon>
        <taxon>Actinomycetota</taxon>
        <taxon>Actinomycetes</taxon>
        <taxon>Jiangellales</taxon>
        <taxon>Jiangellaceae</taxon>
        <taxon>Phytoactinopolyspora</taxon>
    </lineage>
</organism>
<feature type="transmembrane region" description="Helical" evidence="2">
    <location>
        <begin position="224"/>
        <end position="243"/>
    </location>
</feature>
<proteinExistence type="predicted"/>
<evidence type="ECO:0000256" key="1">
    <source>
        <dbReference type="SAM" id="MobiDB-lite"/>
    </source>
</evidence>
<keyword evidence="2" id="KW-0812">Transmembrane</keyword>